<feature type="compositionally biased region" description="Low complexity" evidence="2">
    <location>
        <begin position="154"/>
        <end position="170"/>
    </location>
</feature>
<organism evidence="3 4">
    <name type="scientific">Pristionchus mayeri</name>
    <dbReference type="NCBI Taxonomy" id="1317129"/>
    <lineage>
        <taxon>Eukaryota</taxon>
        <taxon>Metazoa</taxon>
        <taxon>Ecdysozoa</taxon>
        <taxon>Nematoda</taxon>
        <taxon>Chromadorea</taxon>
        <taxon>Rhabditida</taxon>
        <taxon>Rhabditina</taxon>
        <taxon>Diplogasteromorpha</taxon>
        <taxon>Diplogasteroidea</taxon>
        <taxon>Neodiplogasteridae</taxon>
        <taxon>Pristionchus</taxon>
    </lineage>
</organism>
<protein>
    <submittedName>
        <fullName evidence="3">Uncharacterized protein</fullName>
    </submittedName>
</protein>
<reference evidence="4" key="1">
    <citation type="submission" date="2022-10" db="EMBL/GenBank/DDBJ databases">
        <title>Genome assembly of Pristionchus species.</title>
        <authorList>
            <person name="Yoshida K."/>
            <person name="Sommer R.J."/>
        </authorList>
    </citation>
    <scope>NUCLEOTIDE SEQUENCE [LARGE SCALE GENOMIC DNA]</scope>
    <source>
        <strain evidence="4">RS5460</strain>
    </source>
</reference>
<evidence type="ECO:0000256" key="1">
    <source>
        <dbReference type="SAM" id="Coils"/>
    </source>
</evidence>
<feature type="compositionally biased region" description="Basic and acidic residues" evidence="2">
    <location>
        <begin position="44"/>
        <end position="55"/>
    </location>
</feature>
<sequence>IVKKVLKKKSPVEGGDPSDGGLRKVVRKKKVDSEEGAILHSNGKKGEEGNERRMESNGGDGETIPPSSNESSERREKGENGRNGAFLLSNGDPERINASVPPSSSLHNGDRNGKKEMESSDDEDIATKLRREIMERERLKGLGEDPSRRDSLIRRPSSRSPTRSLSSISESRPRSTRDLPLPPSDLPIGRSGTFMKPRSFSPVPPSIPISTLSNIPVIALQIVLRNHFSYEELGRLRGVHPHWDEICGQLLNGGYYSLLERTDRMLMKYQRRAHSDSGLHYAVALLTNIQVHILNPVDIMRAALDEGICCFPYGVIIDRTLVILDEIEKMVEAGEKRDIGWEGVAVLAKRASSHYRNDLEEIMEERMGTCARLKAAQRIIRMDSMIVEHNVNKLEKESVRARDDLRWELEQVQQSNGALRKENRQLKADQMRLESRIESLENKLRSICRLLS</sequence>
<keyword evidence="4" id="KW-1185">Reference proteome</keyword>
<accession>A0AAN5D101</accession>
<feature type="non-terminal residue" evidence="3">
    <location>
        <position position="1"/>
    </location>
</feature>
<feature type="compositionally biased region" description="Basic and acidic residues" evidence="2">
    <location>
        <begin position="125"/>
        <end position="153"/>
    </location>
</feature>
<feature type="coiled-coil region" evidence="1">
    <location>
        <begin position="402"/>
        <end position="450"/>
    </location>
</feature>
<dbReference type="EMBL" id="BTRK01000005">
    <property type="protein sequence ID" value="GMR53662.1"/>
    <property type="molecule type" value="Genomic_DNA"/>
</dbReference>
<evidence type="ECO:0000313" key="4">
    <source>
        <dbReference type="Proteomes" id="UP001328107"/>
    </source>
</evidence>
<gene>
    <name evidence="3" type="ORF">PMAYCL1PPCAC_23857</name>
</gene>
<feature type="compositionally biased region" description="Basic and acidic residues" evidence="2">
    <location>
        <begin position="71"/>
        <end position="80"/>
    </location>
</feature>
<evidence type="ECO:0000313" key="3">
    <source>
        <dbReference type="EMBL" id="GMR53662.1"/>
    </source>
</evidence>
<keyword evidence="1" id="KW-0175">Coiled coil</keyword>
<name>A0AAN5D101_9BILA</name>
<dbReference type="AlphaFoldDB" id="A0AAN5D101"/>
<feature type="region of interest" description="Disordered" evidence="2">
    <location>
        <begin position="1"/>
        <end position="188"/>
    </location>
</feature>
<comment type="caution">
    <text evidence="3">The sequence shown here is derived from an EMBL/GenBank/DDBJ whole genome shotgun (WGS) entry which is preliminary data.</text>
</comment>
<feature type="compositionally biased region" description="Basic and acidic residues" evidence="2">
    <location>
        <begin position="108"/>
        <end position="118"/>
    </location>
</feature>
<dbReference type="Proteomes" id="UP001328107">
    <property type="component" value="Unassembled WGS sequence"/>
</dbReference>
<proteinExistence type="predicted"/>
<evidence type="ECO:0000256" key="2">
    <source>
        <dbReference type="SAM" id="MobiDB-lite"/>
    </source>
</evidence>